<evidence type="ECO:0000256" key="1">
    <source>
        <dbReference type="SAM" id="MobiDB-lite"/>
    </source>
</evidence>
<reference evidence="2 3" key="1">
    <citation type="submission" date="2021-03" db="EMBL/GenBank/DDBJ databases">
        <title>novel species isolated from a fishpond in China.</title>
        <authorList>
            <person name="Lu H."/>
            <person name="Cai Z."/>
        </authorList>
    </citation>
    <scope>NUCLEOTIDE SEQUENCE [LARGE SCALE GENOMIC DNA]</scope>
    <source>
        <strain evidence="2 3">YJ13C</strain>
    </source>
</reference>
<accession>A0ABS3CKL0</accession>
<dbReference type="RefSeq" id="WP_206587441.1">
    <property type="nucleotide sequence ID" value="NZ_JAFKCU010000003.1"/>
</dbReference>
<sequence length="482" mass="54153">MNNITKGKLVLGVSLKVFEELLQRLQNQGLFDQLSNSQDFALIEGNDELVISANINVELAPVKFRLKVVNNSNRFTTLQLGGRVKLNVSSPTASSPDLFDIPFQIHLKITPVLKAKANKAPVIALAYEGIDFIEGPLPASQIEAMIQTPEFTQLFDNFELDLIEPALDGLEEVLFYNEAKPNHADWAIGLHFMQGSGANVDAIGLIVDVPGADVSAPLGGSFVPMRAEIITQFTNGLVQAMVDEAKEELRAWFEDIKDVDLRVTKLNLTVDDNKFYLDAEIDEKEYDAEVTLKGPIYFNHAPGSLQMQVNIRDVKIDIDLPWWADFLVWLADVLTLGTIGINNTIHNKIPNFAQNYAQDFLDQTLSNLGNSLSLNQLSFQGVNLEIYPDQIALEDGAITVFVQVINKPFQESLMRADYSKLRGKFIMFHLQTGRRYLVEHLASFMQRGLIKIPGFHQVDGRYIRSNPDERENNNLEERYGRD</sequence>
<proteinExistence type="predicted"/>
<name>A0ABS3CKL0_9BACT</name>
<dbReference type="Proteomes" id="UP000664480">
    <property type="component" value="Unassembled WGS sequence"/>
</dbReference>
<organism evidence="2 3">
    <name type="scientific">Algoriphagus pacificus</name>
    <dbReference type="NCBI Taxonomy" id="2811234"/>
    <lineage>
        <taxon>Bacteria</taxon>
        <taxon>Pseudomonadati</taxon>
        <taxon>Bacteroidota</taxon>
        <taxon>Cytophagia</taxon>
        <taxon>Cytophagales</taxon>
        <taxon>Cyclobacteriaceae</taxon>
        <taxon>Algoriphagus</taxon>
    </lineage>
</organism>
<gene>
    <name evidence="2" type="ORF">J0A69_15105</name>
</gene>
<feature type="region of interest" description="Disordered" evidence="1">
    <location>
        <begin position="463"/>
        <end position="482"/>
    </location>
</feature>
<comment type="caution">
    <text evidence="2">The sequence shown here is derived from an EMBL/GenBank/DDBJ whole genome shotgun (WGS) entry which is preliminary data.</text>
</comment>
<evidence type="ECO:0000313" key="3">
    <source>
        <dbReference type="Proteomes" id="UP000664480"/>
    </source>
</evidence>
<protein>
    <submittedName>
        <fullName evidence="2">Uncharacterized protein</fullName>
    </submittedName>
</protein>
<evidence type="ECO:0000313" key="2">
    <source>
        <dbReference type="EMBL" id="MBN7816775.1"/>
    </source>
</evidence>
<dbReference type="EMBL" id="JAFKCU010000003">
    <property type="protein sequence ID" value="MBN7816775.1"/>
    <property type="molecule type" value="Genomic_DNA"/>
</dbReference>
<keyword evidence="3" id="KW-1185">Reference proteome</keyword>